<dbReference type="GO" id="GO:0005829">
    <property type="term" value="C:cytosol"/>
    <property type="evidence" value="ECO:0007669"/>
    <property type="project" value="TreeGrafter"/>
</dbReference>
<keyword evidence="2" id="KW-0238">DNA-binding</keyword>
<evidence type="ECO:0000256" key="3">
    <source>
        <dbReference type="ARBA" id="ARBA00023163"/>
    </source>
</evidence>
<protein>
    <submittedName>
        <fullName evidence="5">AraC family transcriptional regulator</fullName>
    </submittedName>
</protein>
<dbReference type="EMBL" id="QJRX01000003">
    <property type="protein sequence ID" value="PYC27414.1"/>
    <property type="molecule type" value="Genomic_DNA"/>
</dbReference>
<organism evidence="5 6">
    <name type="scientific">Aquipseudomonas alcaligenes</name>
    <name type="common">Pseudomonas alcaligenes</name>
    <dbReference type="NCBI Taxonomy" id="43263"/>
    <lineage>
        <taxon>Bacteria</taxon>
        <taxon>Pseudomonadati</taxon>
        <taxon>Pseudomonadota</taxon>
        <taxon>Gammaproteobacteria</taxon>
        <taxon>Pseudomonadales</taxon>
        <taxon>Pseudomonadaceae</taxon>
        <taxon>Aquipseudomonas</taxon>
    </lineage>
</organism>
<evidence type="ECO:0000256" key="1">
    <source>
        <dbReference type="ARBA" id="ARBA00023015"/>
    </source>
</evidence>
<proteinExistence type="predicted"/>
<evidence type="ECO:0000313" key="6">
    <source>
        <dbReference type="Proteomes" id="UP000248146"/>
    </source>
</evidence>
<dbReference type="RefSeq" id="WP_110681711.1">
    <property type="nucleotide sequence ID" value="NZ_QJRX01000003.1"/>
</dbReference>
<dbReference type="PRINTS" id="PR00032">
    <property type="entry name" value="HTHARAC"/>
</dbReference>
<dbReference type="AlphaFoldDB" id="A0A2V4L9V9"/>
<dbReference type="InterPro" id="IPR032687">
    <property type="entry name" value="AraC-type_N"/>
</dbReference>
<keyword evidence="3" id="KW-0804">Transcription</keyword>
<dbReference type="GO" id="GO:0003700">
    <property type="term" value="F:DNA-binding transcription factor activity"/>
    <property type="evidence" value="ECO:0007669"/>
    <property type="project" value="InterPro"/>
</dbReference>
<gene>
    <name evidence="5" type="ORF">DMO17_06645</name>
</gene>
<dbReference type="InterPro" id="IPR018060">
    <property type="entry name" value="HTH_AraC"/>
</dbReference>
<name>A0A2V4L9V9_AQUAC</name>
<accession>A0A2V4L9V9</accession>
<dbReference type="Pfam" id="PF12625">
    <property type="entry name" value="Arabinose_bd"/>
    <property type="match status" value="1"/>
</dbReference>
<evidence type="ECO:0000259" key="4">
    <source>
        <dbReference type="PROSITE" id="PS01124"/>
    </source>
</evidence>
<dbReference type="GO" id="GO:0000976">
    <property type="term" value="F:transcription cis-regulatory region binding"/>
    <property type="evidence" value="ECO:0007669"/>
    <property type="project" value="TreeGrafter"/>
</dbReference>
<dbReference type="Proteomes" id="UP000248146">
    <property type="component" value="Unassembled WGS sequence"/>
</dbReference>
<dbReference type="OrthoDB" id="5582699at2"/>
<dbReference type="PROSITE" id="PS01124">
    <property type="entry name" value="HTH_ARAC_FAMILY_2"/>
    <property type="match status" value="1"/>
</dbReference>
<keyword evidence="1" id="KW-0805">Transcription regulation</keyword>
<comment type="caution">
    <text evidence="5">The sequence shown here is derived from an EMBL/GenBank/DDBJ whole genome shotgun (WGS) entry which is preliminary data.</text>
</comment>
<dbReference type="Pfam" id="PF12833">
    <property type="entry name" value="HTH_18"/>
    <property type="match status" value="1"/>
</dbReference>
<dbReference type="PANTHER" id="PTHR47894">
    <property type="entry name" value="HTH-TYPE TRANSCRIPTIONAL REGULATOR GADX"/>
    <property type="match status" value="1"/>
</dbReference>
<feature type="domain" description="HTH araC/xylS-type" evidence="4">
    <location>
        <begin position="257"/>
        <end position="339"/>
    </location>
</feature>
<dbReference type="SUPFAM" id="SSF46689">
    <property type="entry name" value="Homeodomain-like"/>
    <property type="match status" value="1"/>
</dbReference>
<sequence length="341" mass="38283">MEPSLVPLQPCLHPIYARLLCAALRQRGFTEDDILSGTGLDWQHLHRDNRPLNFAQVQRLVRRAIVLTDCPWLGLEVGCATPVSAHGPVGYAAALCPDLRGVLQVLERFSVLRLSSLRLSGSEEGERYRIRVDELFDLGDVREHILTSLAGVCLRLLEAVCGGLPEGRLEFAFPFAEPPWGARYRELLGPHVSFAAEACSVCLPLAWLDRPSLSADAQAARIALRDCEHQLLGTRHGGDWTSKVQLRLLACSGSYPTLEQLAEEFHLSERTLIRRLREEGAHYQLLLDEVRQELACWLLQNTELSVEAVAERLGYRDTSNFSRTFRRWLGMTPNAWRKAAA</sequence>
<dbReference type="SMART" id="SM00342">
    <property type="entry name" value="HTH_ARAC"/>
    <property type="match status" value="1"/>
</dbReference>
<evidence type="ECO:0000256" key="2">
    <source>
        <dbReference type="ARBA" id="ARBA00023125"/>
    </source>
</evidence>
<dbReference type="Gene3D" id="1.10.10.60">
    <property type="entry name" value="Homeodomain-like"/>
    <property type="match status" value="1"/>
</dbReference>
<dbReference type="InterPro" id="IPR009057">
    <property type="entry name" value="Homeodomain-like_sf"/>
</dbReference>
<reference evidence="5 6" key="1">
    <citation type="submission" date="2018-06" db="EMBL/GenBank/DDBJ databases">
        <title>Pseudomonas diversity within urban Lake Michigan freshwaters.</title>
        <authorList>
            <person name="Batrich M."/>
            <person name="Hatzopoulos T."/>
            <person name="Putonti C."/>
        </authorList>
    </citation>
    <scope>NUCLEOTIDE SEQUENCE [LARGE SCALE GENOMIC DNA]</scope>
    <source>
        <strain evidence="5 6">MB-090714</strain>
    </source>
</reference>
<dbReference type="InterPro" id="IPR020449">
    <property type="entry name" value="Tscrpt_reg_AraC-type_HTH"/>
</dbReference>
<dbReference type="PANTHER" id="PTHR47894:SF1">
    <property type="entry name" value="HTH-TYPE TRANSCRIPTIONAL REGULATOR VQSM"/>
    <property type="match status" value="1"/>
</dbReference>
<evidence type="ECO:0000313" key="5">
    <source>
        <dbReference type="EMBL" id="PYC27414.1"/>
    </source>
</evidence>